<keyword evidence="6" id="KW-0732">Signal</keyword>
<accession>A0A0F8A036</accession>
<evidence type="ECO:0000256" key="8">
    <source>
        <dbReference type="ARBA" id="ARBA00023288"/>
    </source>
</evidence>
<evidence type="ECO:0000256" key="10">
    <source>
        <dbReference type="SAM" id="MobiDB-lite"/>
    </source>
</evidence>
<dbReference type="PROSITE" id="PS52012">
    <property type="entry name" value="CFEM"/>
    <property type="match status" value="1"/>
</dbReference>
<dbReference type="Proteomes" id="UP000054481">
    <property type="component" value="Unassembled WGS sequence"/>
</dbReference>
<proteinExistence type="inferred from homology"/>
<keyword evidence="7 9" id="KW-1015">Disulfide bond</keyword>
<keyword evidence="9" id="KW-0349">Heme</keyword>
<dbReference type="Pfam" id="PF05730">
    <property type="entry name" value="CFEM"/>
    <property type="match status" value="1"/>
</dbReference>
<evidence type="ECO:0000256" key="4">
    <source>
        <dbReference type="ARBA" id="ARBA00022525"/>
    </source>
</evidence>
<dbReference type="EMBL" id="KQ030520">
    <property type="protein sequence ID" value="KJZ75037.1"/>
    <property type="molecule type" value="Genomic_DNA"/>
</dbReference>
<keyword evidence="14" id="KW-1185">Reference proteome</keyword>
<evidence type="ECO:0000256" key="2">
    <source>
        <dbReference type="ARBA" id="ARBA00004613"/>
    </source>
</evidence>
<dbReference type="InterPro" id="IPR008427">
    <property type="entry name" value="Extracellular_membr_CFEM_dom"/>
</dbReference>
<organism evidence="13 14">
    <name type="scientific">Hirsutella minnesotensis 3608</name>
    <dbReference type="NCBI Taxonomy" id="1043627"/>
    <lineage>
        <taxon>Eukaryota</taxon>
        <taxon>Fungi</taxon>
        <taxon>Dikarya</taxon>
        <taxon>Ascomycota</taxon>
        <taxon>Pezizomycotina</taxon>
        <taxon>Sordariomycetes</taxon>
        <taxon>Hypocreomycetidae</taxon>
        <taxon>Hypocreales</taxon>
        <taxon>Ophiocordycipitaceae</taxon>
        <taxon>Hirsutella</taxon>
    </lineage>
</organism>
<feature type="domain" description="CFEM" evidence="12">
    <location>
        <begin position="1"/>
        <end position="90"/>
    </location>
</feature>
<evidence type="ECO:0000259" key="12">
    <source>
        <dbReference type="PROSITE" id="PS52012"/>
    </source>
</evidence>
<keyword evidence="11" id="KW-1133">Transmembrane helix</keyword>
<keyword evidence="11" id="KW-0472">Membrane</keyword>
<evidence type="ECO:0000256" key="1">
    <source>
        <dbReference type="ARBA" id="ARBA00004589"/>
    </source>
</evidence>
<dbReference type="GO" id="GO:0098552">
    <property type="term" value="C:side of membrane"/>
    <property type="evidence" value="ECO:0007669"/>
    <property type="project" value="UniProtKB-KW"/>
</dbReference>
<evidence type="ECO:0000256" key="5">
    <source>
        <dbReference type="ARBA" id="ARBA00022622"/>
    </source>
</evidence>
<feature type="disulfide bond" evidence="9">
    <location>
        <begin position="20"/>
        <end position="27"/>
    </location>
</feature>
<evidence type="ECO:0000313" key="13">
    <source>
        <dbReference type="EMBL" id="KJZ75037.1"/>
    </source>
</evidence>
<reference evidence="13 14" key="1">
    <citation type="journal article" date="2014" name="Genome Biol. Evol.">
        <title>Comparative genomics and transcriptomics analyses reveal divergent lifestyle features of nematode endoparasitic fungus Hirsutella minnesotensis.</title>
        <authorList>
            <person name="Lai Y."/>
            <person name="Liu K."/>
            <person name="Zhang X."/>
            <person name="Zhang X."/>
            <person name="Li K."/>
            <person name="Wang N."/>
            <person name="Shu C."/>
            <person name="Wu Y."/>
            <person name="Wang C."/>
            <person name="Bushley K.E."/>
            <person name="Xiang M."/>
            <person name="Liu X."/>
        </authorList>
    </citation>
    <scope>NUCLEOTIDE SEQUENCE [LARGE SCALE GENOMIC DNA]</scope>
    <source>
        <strain evidence="13 14">3608</strain>
    </source>
</reference>
<evidence type="ECO:0000256" key="11">
    <source>
        <dbReference type="SAM" id="Phobius"/>
    </source>
</evidence>
<name>A0A0F8A036_9HYPO</name>
<protein>
    <recommendedName>
        <fullName evidence="12">CFEM domain-containing protein</fullName>
    </recommendedName>
</protein>
<dbReference type="AlphaFoldDB" id="A0A0F8A036"/>
<evidence type="ECO:0000256" key="9">
    <source>
        <dbReference type="PROSITE-ProRule" id="PRU01356"/>
    </source>
</evidence>
<dbReference type="GO" id="GO:0046872">
    <property type="term" value="F:metal ion binding"/>
    <property type="evidence" value="ECO:0007669"/>
    <property type="project" value="UniProtKB-UniRule"/>
</dbReference>
<feature type="binding site" description="axial binding residue" evidence="9">
    <location>
        <position position="24"/>
    </location>
    <ligand>
        <name>heme</name>
        <dbReference type="ChEBI" id="CHEBI:30413"/>
    </ligand>
    <ligandPart>
        <name>Fe</name>
        <dbReference type="ChEBI" id="CHEBI:18248"/>
    </ligandPart>
</feature>
<evidence type="ECO:0000256" key="7">
    <source>
        <dbReference type="ARBA" id="ARBA00023157"/>
    </source>
</evidence>
<feature type="compositionally biased region" description="Polar residues" evidence="10">
    <location>
        <begin position="154"/>
        <end position="173"/>
    </location>
</feature>
<evidence type="ECO:0000256" key="3">
    <source>
        <dbReference type="ARBA" id="ARBA00010031"/>
    </source>
</evidence>
<comment type="subcellular location">
    <subcellularLocation>
        <location evidence="1">Membrane</location>
        <topology evidence="1">Lipid-anchor</topology>
        <topology evidence="1">GPI-anchor</topology>
    </subcellularLocation>
    <subcellularLocation>
        <location evidence="2">Secreted</location>
    </subcellularLocation>
</comment>
<keyword evidence="8" id="KW-0449">Lipoprotein</keyword>
<evidence type="ECO:0000313" key="14">
    <source>
        <dbReference type="Proteomes" id="UP000054481"/>
    </source>
</evidence>
<keyword evidence="9" id="KW-0408">Iron</keyword>
<sequence>MEELCGRACVPDQVPKVSECDVDDALCLCDKRQVLKSAIQPCVVNRCGTTDADVFFNKTTERCNDIWTSRQRTEETLPLVESHPATVTSQPATGTSHPATGTIIGSVLGPVLGLILICALLFWLRARRRAKRSQADCPPAYNAATALGARRLPDSSSMADTYPSLSAPSQSMLSPGGLSPGYSPAESYQHGGNGYPAQAQELMGSSVPELHSPQGQVQQETIYTQGGKDEWRDAATQNISKSAAGWV</sequence>
<keyword evidence="5" id="KW-0325">Glycoprotein</keyword>
<keyword evidence="11" id="KW-0812">Transmembrane</keyword>
<gene>
    <name evidence="13" type="ORF">HIM_05523</name>
</gene>
<feature type="transmembrane region" description="Helical" evidence="11">
    <location>
        <begin position="103"/>
        <end position="124"/>
    </location>
</feature>
<comment type="similarity">
    <text evidence="3">Belongs to the RBT5 family.</text>
</comment>
<keyword evidence="9" id="KW-0479">Metal-binding</keyword>
<keyword evidence="4" id="KW-0964">Secreted</keyword>
<dbReference type="GO" id="GO:0005576">
    <property type="term" value="C:extracellular region"/>
    <property type="evidence" value="ECO:0007669"/>
    <property type="project" value="UniProtKB-SubCell"/>
</dbReference>
<dbReference type="CDD" id="cd12087">
    <property type="entry name" value="TM_EGFR-like"/>
    <property type="match status" value="1"/>
</dbReference>
<evidence type="ECO:0000256" key="6">
    <source>
        <dbReference type="ARBA" id="ARBA00022729"/>
    </source>
</evidence>
<keyword evidence="5" id="KW-0336">GPI-anchor</keyword>
<comment type="caution">
    <text evidence="9">Lacks conserved residue(s) required for the propagation of feature annotation.</text>
</comment>
<feature type="region of interest" description="Disordered" evidence="10">
    <location>
        <begin position="152"/>
        <end position="193"/>
    </location>
</feature>